<reference evidence="4 5" key="1">
    <citation type="submission" date="2020-01" db="EMBL/GenBank/DDBJ databases">
        <authorList>
            <consortium name="DOE Joint Genome Institute"/>
            <person name="Haridas S."/>
            <person name="Albert R."/>
            <person name="Binder M."/>
            <person name="Bloem J."/>
            <person name="Labutti K."/>
            <person name="Salamov A."/>
            <person name="Andreopoulos B."/>
            <person name="Baker S.E."/>
            <person name="Barry K."/>
            <person name="Bills G."/>
            <person name="Bluhm B.H."/>
            <person name="Cannon C."/>
            <person name="Castanera R."/>
            <person name="Culley D.E."/>
            <person name="Daum C."/>
            <person name="Ezra D."/>
            <person name="Gonzalez J.B."/>
            <person name="Henrissat B."/>
            <person name="Kuo A."/>
            <person name="Liang C."/>
            <person name="Lipzen A."/>
            <person name="Lutzoni F."/>
            <person name="Magnuson J."/>
            <person name="Mondo S."/>
            <person name="Nolan M."/>
            <person name="Ohm R."/>
            <person name="Pangilinan J."/>
            <person name="Park H.-J.H."/>
            <person name="Ramirez L."/>
            <person name="Alfaro M."/>
            <person name="Sun H."/>
            <person name="Tritt A."/>
            <person name="Yoshinaga Y."/>
            <person name="Zwiers L.-H.L."/>
            <person name="Turgeon B.G."/>
            <person name="Goodwin S.B."/>
            <person name="Spatafora J.W."/>
            <person name="Crous P.W."/>
            <person name="Grigoriev I.V."/>
        </authorList>
    </citation>
    <scope>NUCLEOTIDE SEQUENCE [LARGE SCALE GENOMIC DNA]</scope>
    <source>
        <strain evidence="4 5">CBS 611.86</strain>
    </source>
</reference>
<dbReference type="SUPFAM" id="SSF51735">
    <property type="entry name" value="NAD(P)-binding Rossmann-fold domains"/>
    <property type="match status" value="1"/>
</dbReference>
<evidence type="ECO:0000313" key="4">
    <source>
        <dbReference type="EMBL" id="KAF2875745.1"/>
    </source>
</evidence>
<keyword evidence="5" id="KW-1185">Reference proteome</keyword>
<dbReference type="InterPro" id="IPR036291">
    <property type="entry name" value="NAD(P)-bd_dom_sf"/>
</dbReference>
<evidence type="ECO:0000313" key="5">
    <source>
        <dbReference type="Proteomes" id="UP000481861"/>
    </source>
</evidence>
<sequence>MTSEQRSVLSRALVIGGSGLLGHHIVKKLFEANKTIHIVVLDIATTQNRVDGVTYVIGSITSANDVAEVLKEHAPEVIFHTVSPNPLSENKKRFDDVNIKGTQNLLDCIQTCSAVKALVYTSSSSVIHNSYTDLNKVTEDLPLFFAPQQKAYYSHTKAVAEDLIIKANRTHGLLTTSIRPASLFGEGDRLLTGNMIGLGRKNLVIGGGKNNFDFTYVGNNAYAQVLAAEALIRASNSQDSILHDARVDGEAFVVTNDEPWPFWEFARALALGAGYPVDTSKTRHIPAGLLFVLVGFWEWLFKMVTFGSRQPSVTTRMIVPTTLERTFDITKAKTRLGYRPQVTMQEGIDRATKWYKAQDTSGLKKAT</sequence>
<proteinExistence type="inferred from homology"/>
<feature type="domain" description="3-beta hydroxysteroid dehydrogenase/isomerase" evidence="3">
    <location>
        <begin position="13"/>
        <end position="278"/>
    </location>
</feature>
<dbReference type="InterPro" id="IPR002225">
    <property type="entry name" value="3Beta_OHSteriod_DH/Estase"/>
</dbReference>
<dbReference type="GO" id="GO:0006694">
    <property type="term" value="P:steroid biosynthetic process"/>
    <property type="evidence" value="ECO:0007669"/>
    <property type="project" value="InterPro"/>
</dbReference>
<protein>
    <submittedName>
        <fullName evidence="4">Hydroxysteroid dehydrogenase</fullName>
    </submittedName>
</protein>
<gene>
    <name evidence="4" type="ORF">BDV95DRAFT_562488</name>
</gene>
<keyword evidence="2" id="KW-0560">Oxidoreductase</keyword>
<dbReference type="AlphaFoldDB" id="A0A7C8MV39"/>
<comment type="caution">
    <text evidence="4">The sequence shown here is derived from an EMBL/GenBank/DDBJ whole genome shotgun (WGS) entry which is preliminary data.</text>
</comment>
<dbReference type="GO" id="GO:0016616">
    <property type="term" value="F:oxidoreductase activity, acting on the CH-OH group of donors, NAD or NADP as acceptor"/>
    <property type="evidence" value="ECO:0007669"/>
    <property type="project" value="InterPro"/>
</dbReference>
<evidence type="ECO:0000256" key="1">
    <source>
        <dbReference type="ARBA" id="ARBA00009219"/>
    </source>
</evidence>
<dbReference type="OrthoDB" id="10058185at2759"/>
<dbReference type="Gene3D" id="3.40.50.720">
    <property type="entry name" value="NAD(P)-binding Rossmann-like Domain"/>
    <property type="match status" value="1"/>
</dbReference>
<dbReference type="EMBL" id="JAADJZ010000004">
    <property type="protein sequence ID" value="KAF2875745.1"/>
    <property type="molecule type" value="Genomic_DNA"/>
</dbReference>
<evidence type="ECO:0000256" key="2">
    <source>
        <dbReference type="ARBA" id="ARBA00023002"/>
    </source>
</evidence>
<organism evidence="4 5">
    <name type="scientific">Massariosphaeria phaeospora</name>
    <dbReference type="NCBI Taxonomy" id="100035"/>
    <lineage>
        <taxon>Eukaryota</taxon>
        <taxon>Fungi</taxon>
        <taxon>Dikarya</taxon>
        <taxon>Ascomycota</taxon>
        <taxon>Pezizomycotina</taxon>
        <taxon>Dothideomycetes</taxon>
        <taxon>Pleosporomycetidae</taxon>
        <taxon>Pleosporales</taxon>
        <taxon>Pleosporales incertae sedis</taxon>
        <taxon>Massariosphaeria</taxon>
    </lineage>
</organism>
<evidence type="ECO:0000259" key="3">
    <source>
        <dbReference type="Pfam" id="PF01073"/>
    </source>
</evidence>
<dbReference type="PANTHER" id="PTHR43245:SF51">
    <property type="entry name" value="SHORT CHAIN DEHYDROGENASE_REDUCTASE FAMILY 42E, MEMBER 2"/>
    <property type="match status" value="1"/>
</dbReference>
<dbReference type="Proteomes" id="UP000481861">
    <property type="component" value="Unassembled WGS sequence"/>
</dbReference>
<name>A0A7C8MV39_9PLEO</name>
<accession>A0A7C8MV39</accession>
<dbReference type="Pfam" id="PF01073">
    <property type="entry name" value="3Beta_HSD"/>
    <property type="match status" value="1"/>
</dbReference>
<dbReference type="PANTHER" id="PTHR43245">
    <property type="entry name" value="BIFUNCTIONAL POLYMYXIN RESISTANCE PROTEIN ARNA"/>
    <property type="match status" value="1"/>
</dbReference>
<comment type="similarity">
    <text evidence="1">Belongs to the 3-beta-HSD family.</text>
</comment>
<dbReference type="InterPro" id="IPR050177">
    <property type="entry name" value="Lipid_A_modif_metabolic_enz"/>
</dbReference>